<gene>
    <name evidence="1" type="ORF">KV110_29135</name>
</gene>
<dbReference type="InterPro" id="IPR006439">
    <property type="entry name" value="HAD-SF_hydro_IA"/>
</dbReference>
<accession>A0ABX8RML8</accession>
<dbReference type="PANTHER" id="PTHR43481">
    <property type="entry name" value="FRUCTOSE-1-PHOSPHATE PHOSPHATASE"/>
    <property type="match status" value="1"/>
</dbReference>
<dbReference type="Pfam" id="PF00702">
    <property type="entry name" value="Hydrolase"/>
    <property type="match status" value="1"/>
</dbReference>
<protein>
    <submittedName>
        <fullName evidence="1">HAD-IA family hydrolase</fullName>
    </submittedName>
</protein>
<reference evidence="1 2" key="1">
    <citation type="submission" date="2021-07" db="EMBL/GenBank/DDBJ databases">
        <title>Whole Genome Sequence of Nocardia Iowensis.</title>
        <authorList>
            <person name="Lamm A."/>
            <person name="Collins-Fairclough A.M."/>
            <person name="Bunk B."/>
            <person name="Sproer C."/>
        </authorList>
    </citation>
    <scope>NUCLEOTIDE SEQUENCE [LARGE SCALE GENOMIC DNA]</scope>
    <source>
        <strain evidence="1 2">NRRL 5646</strain>
    </source>
</reference>
<keyword evidence="2" id="KW-1185">Reference proteome</keyword>
<evidence type="ECO:0000313" key="2">
    <source>
        <dbReference type="Proteomes" id="UP000694257"/>
    </source>
</evidence>
<dbReference type="GO" id="GO:0016787">
    <property type="term" value="F:hydrolase activity"/>
    <property type="evidence" value="ECO:0007669"/>
    <property type="project" value="UniProtKB-KW"/>
</dbReference>
<keyword evidence="1" id="KW-0378">Hydrolase</keyword>
<dbReference type="RefSeq" id="WP_218470415.1">
    <property type="nucleotide sequence ID" value="NZ_BAABJN010000006.1"/>
</dbReference>
<name>A0ABX8RML8_NOCIO</name>
<dbReference type="SFLD" id="SFLDG01129">
    <property type="entry name" value="C1.5:_HAD__Beta-PGM__Phosphata"/>
    <property type="match status" value="1"/>
</dbReference>
<organism evidence="1 2">
    <name type="scientific">Nocardia iowensis</name>
    <dbReference type="NCBI Taxonomy" id="204891"/>
    <lineage>
        <taxon>Bacteria</taxon>
        <taxon>Bacillati</taxon>
        <taxon>Actinomycetota</taxon>
        <taxon>Actinomycetes</taxon>
        <taxon>Mycobacteriales</taxon>
        <taxon>Nocardiaceae</taxon>
        <taxon>Nocardia</taxon>
    </lineage>
</organism>
<evidence type="ECO:0000313" key="1">
    <source>
        <dbReference type="EMBL" id="QXN89540.1"/>
    </source>
</evidence>
<dbReference type="PANTHER" id="PTHR43481:SF4">
    <property type="entry name" value="GLYCEROL-1-PHOSPHATE PHOSPHOHYDROLASE 1-RELATED"/>
    <property type="match status" value="1"/>
</dbReference>
<proteinExistence type="predicted"/>
<dbReference type="InterPro" id="IPR051806">
    <property type="entry name" value="HAD-like_SPP"/>
</dbReference>
<dbReference type="EMBL" id="CP078145">
    <property type="protein sequence ID" value="QXN89540.1"/>
    <property type="molecule type" value="Genomic_DNA"/>
</dbReference>
<sequence length="228" mass="23689">MHSEVPCTAVLFDCDGVLVDSVDSGERSWRRWAHEYGLDPAEVLRGIHGRRSADTVRLFLPADARAAGLARIEDIEISEAVDTAALPGVHQLLERMTADWAIVTSASPALLQARLSAAGIPLPPVTITAADVSVGKPAPDGYLLAAHKLGSPIEHCVVFEDSVTGVAAGVAAGPRCVVGVGAQALDTPADIVVRDLSGTSRTGTGLRFAEASILRSPGQDLGQCTVVL</sequence>
<dbReference type="Proteomes" id="UP000694257">
    <property type="component" value="Chromosome"/>
</dbReference>
<dbReference type="NCBIfam" id="TIGR01509">
    <property type="entry name" value="HAD-SF-IA-v3"/>
    <property type="match status" value="1"/>
</dbReference>
<dbReference type="SFLD" id="SFLDS00003">
    <property type="entry name" value="Haloacid_Dehalogenase"/>
    <property type="match status" value="1"/>
</dbReference>